<feature type="transmembrane region" description="Helical" evidence="1">
    <location>
        <begin position="382"/>
        <end position="401"/>
    </location>
</feature>
<dbReference type="AlphaFoldDB" id="A0A7K4HN13"/>
<evidence type="ECO:0000313" key="3">
    <source>
        <dbReference type="EMBL" id="NVO66665.1"/>
    </source>
</evidence>
<feature type="transmembrane region" description="Helical" evidence="1">
    <location>
        <begin position="306"/>
        <end position="332"/>
    </location>
</feature>
<keyword evidence="1" id="KW-1133">Transmembrane helix</keyword>
<evidence type="ECO:0000313" key="4">
    <source>
        <dbReference type="Proteomes" id="UP000570823"/>
    </source>
</evidence>
<feature type="transmembrane region" description="Helical" evidence="1">
    <location>
        <begin position="184"/>
        <end position="208"/>
    </location>
</feature>
<evidence type="ECO:0000259" key="2">
    <source>
        <dbReference type="Pfam" id="PF01970"/>
    </source>
</evidence>
<feature type="transmembrane region" description="Helical" evidence="1">
    <location>
        <begin position="130"/>
        <end position="148"/>
    </location>
</feature>
<feature type="transmembrane region" description="Helical" evidence="1">
    <location>
        <begin position="155"/>
        <end position="178"/>
    </location>
</feature>
<feature type="transmembrane region" description="Helical" evidence="1">
    <location>
        <begin position="37"/>
        <end position="59"/>
    </location>
</feature>
<dbReference type="PANTHER" id="PTHR42204">
    <property type="entry name" value="INTEGRAL MEMBRANE PROTEIN"/>
    <property type="match status" value="1"/>
</dbReference>
<dbReference type="EMBL" id="JABXWR010000001">
    <property type="protein sequence ID" value="NVO66665.1"/>
    <property type="molecule type" value="Genomic_DNA"/>
</dbReference>
<dbReference type="RefSeq" id="WP_176788338.1">
    <property type="nucleotide sequence ID" value="NZ_JABXWR010000001.1"/>
</dbReference>
<dbReference type="InterPro" id="IPR002823">
    <property type="entry name" value="DUF112_TM"/>
</dbReference>
<protein>
    <submittedName>
        <fullName evidence="3">Tripartite tricarboxylate transporter permease</fullName>
    </submittedName>
</protein>
<feature type="transmembrane region" description="Helical" evidence="1">
    <location>
        <begin position="101"/>
        <end position="124"/>
    </location>
</feature>
<accession>A0A7K4HN13</accession>
<keyword evidence="1" id="KW-0472">Membrane</keyword>
<name>A0A7K4HN13_9EURY</name>
<feature type="transmembrane region" description="Helical" evidence="1">
    <location>
        <begin position="344"/>
        <end position="370"/>
    </location>
</feature>
<evidence type="ECO:0000256" key="1">
    <source>
        <dbReference type="SAM" id="Phobius"/>
    </source>
</evidence>
<sequence length="402" mass="40595">MIVPLIVGTLAGVALGIVSGLVPGVHANTMAGLLLSVAPLLVGILGTPVLAAALVAALITHTFLDCVPSTFLGVPDADTAVMVLPAHALCLEGRGAEAVRISAFGSASAVVWALPFCLLFLVLLPALQPAIDWGIGLLLLAVACYLVVFSESPEWAAGVFLVSGLLGLFTFRYAFLAWNGGDAVLMPLLSGLFGVAVLLSASGGAMPPQKKGGAVPLTRAFVRCSCAGSVAGAIVGWLPGLSSATANAVLASAIDYGDDRAGFILATSAANTANAFLGLAALYALGRMRNGVMVALGTLDLPPFSFLLFAAVLSAAVAFGVTMLFSGTAGLFARVPLGPLNAAVILFVTLLSFVLCGPFGLFILAAATLLGRVPALVEVRRVSCMGAIMVPVILSSLGIPVL</sequence>
<feature type="domain" description="DUF112" evidence="2">
    <location>
        <begin position="9"/>
        <end position="385"/>
    </location>
</feature>
<proteinExistence type="predicted"/>
<gene>
    <name evidence="3" type="ORF">HWN36_04920</name>
</gene>
<dbReference type="Proteomes" id="UP000570823">
    <property type="component" value="Unassembled WGS sequence"/>
</dbReference>
<keyword evidence="1" id="KW-0812">Transmembrane</keyword>
<keyword evidence="4" id="KW-1185">Reference proteome</keyword>
<organism evidence="3 4">
    <name type="scientific">Methanofollis tationis</name>
    <dbReference type="NCBI Taxonomy" id="81417"/>
    <lineage>
        <taxon>Archaea</taxon>
        <taxon>Methanobacteriati</taxon>
        <taxon>Methanobacteriota</taxon>
        <taxon>Stenosarchaea group</taxon>
        <taxon>Methanomicrobia</taxon>
        <taxon>Methanomicrobiales</taxon>
        <taxon>Methanomicrobiaceae</taxon>
        <taxon>Methanofollis</taxon>
    </lineage>
</organism>
<comment type="caution">
    <text evidence="3">The sequence shown here is derived from an EMBL/GenBank/DDBJ whole genome shotgun (WGS) entry which is preliminary data.</text>
</comment>
<dbReference type="PANTHER" id="PTHR42204:SF1">
    <property type="entry name" value="INTEGRAL MEMBRANE PROTEIN"/>
    <property type="match status" value="1"/>
</dbReference>
<feature type="transmembrane region" description="Helical" evidence="1">
    <location>
        <begin position="220"/>
        <end position="241"/>
    </location>
</feature>
<feature type="transmembrane region" description="Helical" evidence="1">
    <location>
        <begin position="261"/>
        <end position="285"/>
    </location>
</feature>
<reference evidence="3 4" key="1">
    <citation type="submission" date="2020-06" db="EMBL/GenBank/DDBJ databases">
        <title>Methanofollis fontis sp. nov., a methanogen isolated from marine sediments near a cold seep at Four-Way Closure Ridge offshore southwestern Taiwan.</title>
        <authorList>
            <person name="Chen S.-C."/>
            <person name="Teng N.-H."/>
            <person name="Lin Y.-S."/>
            <person name="Lai M.-C."/>
            <person name="Chen H.-H."/>
            <person name="Wang C.-C."/>
        </authorList>
    </citation>
    <scope>NUCLEOTIDE SEQUENCE [LARGE SCALE GENOMIC DNA]</scope>
    <source>
        <strain evidence="3 4">DSM 2702</strain>
    </source>
</reference>
<dbReference type="Pfam" id="PF01970">
    <property type="entry name" value="TctA"/>
    <property type="match status" value="1"/>
</dbReference>